<protein>
    <submittedName>
        <fullName evidence="1">Uncharacterized protein</fullName>
    </submittedName>
</protein>
<organism evidence="1 2">
    <name type="scientific">Tenebrio molitor</name>
    <name type="common">Yellow mealworm beetle</name>
    <dbReference type="NCBI Taxonomy" id="7067"/>
    <lineage>
        <taxon>Eukaryota</taxon>
        <taxon>Metazoa</taxon>
        <taxon>Ecdysozoa</taxon>
        <taxon>Arthropoda</taxon>
        <taxon>Hexapoda</taxon>
        <taxon>Insecta</taxon>
        <taxon>Pterygota</taxon>
        <taxon>Neoptera</taxon>
        <taxon>Endopterygota</taxon>
        <taxon>Coleoptera</taxon>
        <taxon>Polyphaga</taxon>
        <taxon>Cucujiformia</taxon>
        <taxon>Tenebrionidae</taxon>
        <taxon>Tenebrio</taxon>
    </lineage>
</organism>
<gene>
    <name evidence="1" type="ORF">GEV33_002914</name>
</gene>
<proteinExistence type="predicted"/>
<evidence type="ECO:0000313" key="1">
    <source>
        <dbReference type="EMBL" id="KAH0819877.1"/>
    </source>
</evidence>
<reference evidence="1" key="1">
    <citation type="journal article" date="2020" name="J Insects Food Feed">
        <title>The yellow mealworm (Tenebrio molitor) genome: a resource for the emerging insects as food and feed industry.</title>
        <authorList>
            <person name="Eriksson T."/>
            <person name="Andere A."/>
            <person name="Kelstrup H."/>
            <person name="Emery V."/>
            <person name="Picard C."/>
        </authorList>
    </citation>
    <scope>NUCLEOTIDE SEQUENCE</scope>
    <source>
        <strain evidence="1">Stoneville</strain>
        <tissue evidence="1">Whole head</tissue>
    </source>
</reference>
<sequence>MIHHLLHEKIILRYPSVITEIPKARRRQHQIVIHSPTRTRSDQNLTQPMLSTASKVLLKMVEDSGTNLLNQKPHLISSKNALNGATPKKDVDFEEDGTPPDGGARAWLVMVGSFFCNGILFGVINSYSVLYTEFHKILEDKGSTNPSGEADQVLSCMYLNLGIN</sequence>
<comment type="caution">
    <text evidence="1">The sequence shown here is derived from an EMBL/GenBank/DDBJ whole genome shotgun (WGS) entry which is preliminary data.</text>
</comment>
<reference evidence="1" key="2">
    <citation type="submission" date="2021-08" db="EMBL/GenBank/DDBJ databases">
        <authorList>
            <person name="Eriksson T."/>
        </authorList>
    </citation>
    <scope>NUCLEOTIDE SEQUENCE</scope>
    <source>
        <strain evidence="1">Stoneville</strain>
        <tissue evidence="1">Whole head</tissue>
    </source>
</reference>
<evidence type="ECO:0000313" key="2">
    <source>
        <dbReference type="Proteomes" id="UP000719412"/>
    </source>
</evidence>
<dbReference type="Proteomes" id="UP000719412">
    <property type="component" value="Unassembled WGS sequence"/>
</dbReference>
<dbReference type="AlphaFoldDB" id="A0A8J6LIA1"/>
<keyword evidence="2" id="KW-1185">Reference proteome</keyword>
<name>A0A8J6LIA1_TENMO</name>
<dbReference type="EMBL" id="JABDTM020013426">
    <property type="protein sequence ID" value="KAH0819877.1"/>
    <property type="molecule type" value="Genomic_DNA"/>
</dbReference>
<accession>A0A8J6LIA1</accession>